<comment type="caution">
    <text evidence="1">The sequence shown here is derived from an EMBL/GenBank/DDBJ whole genome shotgun (WGS) entry which is preliminary data.</text>
</comment>
<dbReference type="AlphaFoldDB" id="A0A8H3WRP2"/>
<proteinExistence type="predicted"/>
<dbReference type="GO" id="GO:0003743">
    <property type="term" value="F:translation initiation factor activity"/>
    <property type="evidence" value="ECO:0007669"/>
    <property type="project" value="UniProtKB-KW"/>
</dbReference>
<organism evidence="1 2">
    <name type="scientific">Colletotrichum asianum</name>
    <dbReference type="NCBI Taxonomy" id="702518"/>
    <lineage>
        <taxon>Eukaryota</taxon>
        <taxon>Fungi</taxon>
        <taxon>Dikarya</taxon>
        <taxon>Ascomycota</taxon>
        <taxon>Pezizomycotina</taxon>
        <taxon>Sordariomycetes</taxon>
        <taxon>Hypocreomycetidae</taxon>
        <taxon>Glomerellales</taxon>
        <taxon>Glomerellaceae</taxon>
        <taxon>Colletotrichum</taxon>
        <taxon>Colletotrichum gloeosporioides species complex</taxon>
    </lineage>
</organism>
<evidence type="ECO:0000313" key="2">
    <source>
        <dbReference type="Proteomes" id="UP000434172"/>
    </source>
</evidence>
<gene>
    <name evidence="1" type="ORF">GQ607_000820</name>
</gene>
<dbReference type="Proteomes" id="UP000434172">
    <property type="component" value="Unassembled WGS sequence"/>
</dbReference>
<keyword evidence="1" id="KW-0396">Initiation factor</keyword>
<evidence type="ECO:0000313" key="1">
    <source>
        <dbReference type="EMBL" id="KAF0331700.1"/>
    </source>
</evidence>
<accession>A0A8H3WRP2</accession>
<sequence>MLCKYVRRDGKGVYGWDTPHILHFYSVYISLEPCNSPSDSIDLSVVWYDVNNGNAFKLPPHARATHKASSNGTAIKDSLSRSQSQRLQPSEFDRIRRNILIWEDLIEMQNGAVFEWGFKDRFMGSVNAIWWLSCQAAKFFPDEDEAVIGKLMEYASLSFVDDDKDVDHRWYAWLLIWHGQATMHQHPVLAGLQLGFGLILDGCRVELRDLYRSYYPEDKAIDVETFNGRQKNMETCLYGNLQGSRQSNGIFKAIVSWSLATVIFCLQEDFSPRVGWFHLLGVGYARDATDPLSKAVLRGLVDDSAETTALYMLLHLLDWKRSISLRSWPFLITYMAEQFGTLADNEFGMQSARQLTDIWAKERASRVPSRNCYKYEGPVEDFDARLYCGDGDFPYRNKGHEIDVELALKCQMGQLALYLSMWHAGTGNATIAQLWLFDVYTKPLKSFYGVETKWDKHCLFHEKSLKRRQTRLPFLDSRSDLRRLASYNTDGVFDYTINAAVDLLRGFHHGAIRKGRFSNQAIQEWPDISKSMAQLLLRPGMQKSAAEDDHFARFLRHSGNVPGGVTSREKRALRAWETYGKKCPGRVLHRMIVDSVRWFASQTELPRECFIEDPLSMTCPAVLTASRAKDSVIRRLWKALSKYGRFCLTIVMRAFQ</sequence>
<keyword evidence="1" id="KW-0648">Protein biosynthesis</keyword>
<dbReference type="EMBL" id="WOWK01000002">
    <property type="protein sequence ID" value="KAF0331700.1"/>
    <property type="molecule type" value="Genomic_DNA"/>
</dbReference>
<reference evidence="1 2" key="1">
    <citation type="submission" date="2019-12" db="EMBL/GenBank/DDBJ databases">
        <title>A genome sequence resource for the geographically widespread anthracnose pathogen Colletotrichum asianum.</title>
        <authorList>
            <person name="Meng Y."/>
        </authorList>
    </citation>
    <scope>NUCLEOTIDE SEQUENCE [LARGE SCALE GENOMIC DNA]</scope>
    <source>
        <strain evidence="1 2">ICMP 18580</strain>
    </source>
</reference>
<protein>
    <submittedName>
        <fullName evidence="1">Eukaryotic translation initiation factor 3</fullName>
    </submittedName>
</protein>
<name>A0A8H3WRP2_9PEZI</name>
<keyword evidence="2" id="KW-1185">Reference proteome</keyword>